<proteinExistence type="predicted"/>
<feature type="compositionally biased region" description="Basic and acidic residues" evidence="1">
    <location>
        <begin position="623"/>
        <end position="636"/>
    </location>
</feature>
<dbReference type="PANTHER" id="PTHR32091">
    <property type="entry name" value="EUKARYOTIC TRANSLATION INITIATION FACTOR 4B"/>
    <property type="match status" value="1"/>
</dbReference>
<feature type="region of interest" description="Disordered" evidence="1">
    <location>
        <begin position="1"/>
        <end position="113"/>
    </location>
</feature>
<organism evidence="2 3">
    <name type="scientific">Ceratopteris richardii</name>
    <name type="common">Triangle waterfern</name>
    <dbReference type="NCBI Taxonomy" id="49495"/>
    <lineage>
        <taxon>Eukaryota</taxon>
        <taxon>Viridiplantae</taxon>
        <taxon>Streptophyta</taxon>
        <taxon>Embryophyta</taxon>
        <taxon>Tracheophyta</taxon>
        <taxon>Polypodiopsida</taxon>
        <taxon>Polypodiidae</taxon>
        <taxon>Polypodiales</taxon>
        <taxon>Pteridineae</taxon>
        <taxon>Pteridaceae</taxon>
        <taxon>Parkerioideae</taxon>
        <taxon>Ceratopteris</taxon>
    </lineage>
</organism>
<gene>
    <name evidence="2" type="ORF">KP509_04G074000</name>
</gene>
<dbReference type="GO" id="GO:0003729">
    <property type="term" value="F:mRNA binding"/>
    <property type="evidence" value="ECO:0007669"/>
    <property type="project" value="TreeGrafter"/>
</dbReference>
<name>A0A8T2V1U0_CERRI</name>
<feature type="region of interest" description="Disordered" evidence="1">
    <location>
        <begin position="850"/>
        <end position="920"/>
    </location>
</feature>
<feature type="compositionally biased region" description="Polar residues" evidence="1">
    <location>
        <begin position="712"/>
        <end position="729"/>
    </location>
</feature>
<evidence type="ECO:0000313" key="3">
    <source>
        <dbReference type="Proteomes" id="UP000825935"/>
    </source>
</evidence>
<sequence>MSKKKASTMTLRDFHGGNIPSDLPLPSAPGMTVERKNHDRPGSGGWMGSSLHRGYGTDRVGFSRQGSGNSARSFEEKMPYLPNSANIGRNYDEDERKPVDGHNRRGQSPDIYDEPIFEHRQVGHERLPERYLDSRSVYTPQKPVDLRSERHVQEDMSPALAGSSSFRTESFSRRTVVYQPDSTAHAYLSQEHPSHYVSQHAAPSSPYQVQESAQPWRQSSPGLQQVTPGTVMGTGTGVQNVWTAGKDGDYSKTYPNEYHAVESATVLASGSRIAQASALEKVSSGRWNSRILQANENLINPVEFSHSYGVGYEGGGSFTHSNAKPLVEHDQKIMYDDRTAYVESGRAIESVSSRDARFHTDKMSHQANRNEQYIEGRGMGQTDNRFVDDRHVYGESGQKGISVTPRESARFTGLSDGQFREPIHHKATNQQYNEAPAYLESRNIVQSSSGWVRSEPSPRREYVEGYSVDSTKGPSLEFEKRGFYARDAPMDTEYGAPQRGVGLEGRRDRGTYLDGTYAAGKDDTEYLNSPYVNSRDDFPQEASDSSRSGRIHDRSRVSDVEQSYPARLHSPGSVRTPQESAGASGNLMVDQGKAIPAERPKLKLLPRTKPLEADTFEDVAQEASRERVDAAQRTRAEGVGGNEESGRVLERPKLTLKPRSQPVDVVPTESRSLKDRKSVFGGARPRELVCIVERGVEESVIVGGEFMPSPAPSSSSVRTPVEANRNSNRGGVGYGMDKQDKPDERSKRGDQHDGRMGRQDSGRFEQMDSRGRSYIDSEKKDERRSFEHRQHHQEKRESDRPDVDKQESWRRPADFPQSPLTVGEMSPATVGRPIQSAAELAQAFSRSTSLGASFGAGQGYSSQRSPLPRSPGPGFGISPDTSGLRKNEVPFSRLTETVSPGSRDLRISGAQGGYRRTSAF</sequence>
<feature type="compositionally biased region" description="Basic and acidic residues" evidence="1">
    <location>
        <begin position="737"/>
        <end position="813"/>
    </location>
</feature>
<dbReference type="OMA" id="DSWRRPA"/>
<feature type="region of interest" description="Disordered" evidence="1">
    <location>
        <begin position="620"/>
        <end position="679"/>
    </location>
</feature>
<dbReference type="EMBL" id="CM035409">
    <property type="protein sequence ID" value="KAH7439734.1"/>
    <property type="molecule type" value="Genomic_DNA"/>
</dbReference>
<dbReference type="Proteomes" id="UP000825935">
    <property type="component" value="Chromosome 4"/>
</dbReference>
<reference evidence="2" key="1">
    <citation type="submission" date="2021-08" db="EMBL/GenBank/DDBJ databases">
        <title>WGS assembly of Ceratopteris richardii.</title>
        <authorList>
            <person name="Marchant D.B."/>
            <person name="Chen G."/>
            <person name="Jenkins J."/>
            <person name="Shu S."/>
            <person name="Leebens-Mack J."/>
            <person name="Grimwood J."/>
            <person name="Schmutz J."/>
            <person name="Soltis P."/>
            <person name="Soltis D."/>
            <person name="Chen Z.-H."/>
        </authorList>
    </citation>
    <scope>NUCLEOTIDE SEQUENCE</scope>
    <source>
        <strain evidence="2">Whitten #5841</strain>
        <tissue evidence="2">Leaf</tissue>
    </source>
</reference>
<feature type="compositionally biased region" description="Polar residues" evidence="1">
    <location>
        <begin position="573"/>
        <end position="583"/>
    </location>
</feature>
<dbReference type="PANTHER" id="PTHR32091:SF4">
    <property type="entry name" value="OS07G0546100 PROTEIN"/>
    <property type="match status" value="1"/>
</dbReference>
<protein>
    <submittedName>
        <fullName evidence="2">Uncharacterized protein</fullName>
    </submittedName>
</protein>
<feature type="compositionally biased region" description="Basic and acidic residues" evidence="1">
    <location>
        <begin position="90"/>
        <end position="103"/>
    </location>
</feature>
<comment type="caution">
    <text evidence="2">The sequence shown here is derived from an EMBL/GenBank/DDBJ whole genome shotgun (WGS) entry which is preliminary data.</text>
</comment>
<dbReference type="GO" id="GO:0003743">
    <property type="term" value="F:translation initiation factor activity"/>
    <property type="evidence" value="ECO:0007669"/>
    <property type="project" value="InterPro"/>
</dbReference>
<accession>A0A8T2V1U0</accession>
<dbReference type="OrthoDB" id="48651at2759"/>
<evidence type="ECO:0000313" key="2">
    <source>
        <dbReference type="EMBL" id="KAH7439734.1"/>
    </source>
</evidence>
<dbReference type="AlphaFoldDB" id="A0A8T2V1U0"/>
<feature type="compositionally biased region" description="Basic and acidic residues" evidence="1">
    <location>
        <begin position="644"/>
        <end position="653"/>
    </location>
</feature>
<dbReference type="InterPro" id="IPR010433">
    <property type="entry name" value="EIF-4B_pln"/>
</dbReference>
<keyword evidence="3" id="KW-1185">Reference proteome</keyword>
<feature type="region of interest" description="Disordered" evidence="1">
    <location>
        <begin position="490"/>
        <end position="586"/>
    </location>
</feature>
<evidence type="ECO:0000256" key="1">
    <source>
        <dbReference type="SAM" id="MobiDB-lite"/>
    </source>
</evidence>
<feature type="region of interest" description="Disordered" evidence="1">
    <location>
        <begin position="704"/>
        <end position="833"/>
    </location>
</feature>
<feature type="compositionally biased region" description="Basic and acidic residues" evidence="1">
    <location>
        <begin position="550"/>
        <end position="559"/>
    </location>
</feature>